<name>A0A2J8M0Q1_PANTR</name>
<feature type="compositionally biased region" description="Polar residues" evidence="1">
    <location>
        <begin position="19"/>
        <end position="43"/>
    </location>
</feature>
<dbReference type="Proteomes" id="UP000236370">
    <property type="component" value="Unassembled WGS sequence"/>
</dbReference>
<sequence length="130" mass="14651">AGMSQKTVTITKEDESTEKLSSVCTGQEENMTSVTNHFSQSKLDSPEELEPDREEDSSSCVDIQEVLSSSESDSCNSSSSDIIRDLLEEEEAWEASHKLYFSKRRYIFQGSCVSTNPFFCKRTACFYSKL</sequence>
<organism evidence="2 3">
    <name type="scientific">Pan troglodytes</name>
    <name type="common">Chimpanzee</name>
    <dbReference type="NCBI Taxonomy" id="9598"/>
    <lineage>
        <taxon>Eukaryota</taxon>
        <taxon>Metazoa</taxon>
        <taxon>Chordata</taxon>
        <taxon>Craniata</taxon>
        <taxon>Vertebrata</taxon>
        <taxon>Euteleostomi</taxon>
        <taxon>Mammalia</taxon>
        <taxon>Eutheria</taxon>
        <taxon>Euarchontoglires</taxon>
        <taxon>Primates</taxon>
        <taxon>Haplorrhini</taxon>
        <taxon>Catarrhini</taxon>
        <taxon>Hominidae</taxon>
        <taxon>Pan</taxon>
    </lineage>
</organism>
<protein>
    <submittedName>
        <fullName evidence="2">RAD18 isoform 1</fullName>
    </submittedName>
</protein>
<feature type="compositionally biased region" description="Polar residues" evidence="1">
    <location>
        <begin position="1"/>
        <end position="10"/>
    </location>
</feature>
<dbReference type="AlphaFoldDB" id="A0A2J8M0Q1"/>
<dbReference type="EMBL" id="NBAG03000274">
    <property type="protein sequence ID" value="PNI53105.1"/>
    <property type="molecule type" value="Genomic_DNA"/>
</dbReference>
<accession>A0A2J8M0Q1</accession>
<evidence type="ECO:0000313" key="3">
    <source>
        <dbReference type="Proteomes" id="UP000236370"/>
    </source>
</evidence>
<feature type="compositionally biased region" description="Acidic residues" evidence="1">
    <location>
        <begin position="46"/>
        <end position="57"/>
    </location>
</feature>
<comment type="caution">
    <text evidence="2">The sequence shown here is derived from an EMBL/GenBank/DDBJ whole genome shotgun (WGS) entry which is preliminary data.</text>
</comment>
<proteinExistence type="predicted"/>
<reference evidence="2 3" key="1">
    <citation type="submission" date="2017-12" db="EMBL/GenBank/DDBJ databases">
        <title>High-resolution comparative analysis of great ape genomes.</title>
        <authorList>
            <person name="Pollen A."/>
            <person name="Hastie A."/>
            <person name="Hormozdiari F."/>
            <person name="Dougherty M."/>
            <person name="Liu R."/>
            <person name="Chaisson M."/>
            <person name="Hoppe E."/>
            <person name="Hill C."/>
            <person name="Pang A."/>
            <person name="Hillier L."/>
            <person name="Baker C."/>
            <person name="Armstrong J."/>
            <person name="Shendure J."/>
            <person name="Paten B."/>
            <person name="Wilson R."/>
            <person name="Chao H."/>
            <person name="Schneider V."/>
            <person name="Ventura M."/>
            <person name="Kronenberg Z."/>
            <person name="Murali S."/>
            <person name="Gordon D."/>
            <person name="Cantsilieris S."/>
            <person name="Munson K."/>
            <person name="Nelson B."/>
            <person name="Raja A."/>
            <person name="Underwood J."/>
            <person name="Diekhans M."/>
            <person name="Fiddes I."/>
            <person name="Haussler D."/>
            <person name="Eichler E."/>
        </authorList>
    </citation>
    <scope>NUCLEOTIDE SEQUENCE [LARGE SCALE GENOMIC DNA]</scope>
    <source>
        <strain evidence="2">Yerkes chimp pedigree #C0471</strain>
    </source>
</reference>
<evidence type="ECO:0000313" key="2">
    <source>
        <dbReference type="EMBL" id="PNI53105.1"/>
    </source>
</evidence>
<feature type="non-terminal residue" evidence="2">
    <location>
        <position position="1"/>
    </location>
</feature>
<gene>
    <name evidence="2" type="ORF">CK820_G0025197</name>
</gene>
<feature type="region of interest" description="Disordered" evidence="1">
    <location>
        <begin position="1"/>
        <end position="61"/>
    </location>
</feature>
<evidence type="ECO:0000256" key="1">
    <source>
        <dbReference type="SAM" id="MobiDB-lite"/>
    </source>
</evidence>